<keyword evidence="8" id="KW-1185">Reference proteome</keyword>
<dbReference type="PANTHER" id="PTHR10983:SF16">
    <property type="entry name" value="LYSOCARDIOLIPIN ACYLTRANSFERASE 1"/>
    <property type="match status" value="1"/>
</dbReference>
<dbReference type="EMBL" id="MNUE01000042">
    <property type="protein sequence ID" value="OJD32054.1"/>
    <property type="molecule type" value="Genomic_DNA"/>
</dbReference>
<organism evidence="7 8">
    <name type="scientific">Diplodia corticola</name>
    <dbReference type="NCBI Taxonomy" id="236234"/>
    <lineage>
        <taxon>Eukaryota</taxon>
        <taxon>Fungi</taxon>
        <taxon>Dikarya</taxon>
        <taxon>Ascomycota</taxon>
        <taxon>Pezizomycotina</taxon>
        <taxon>Dothideomycetes</taxon>
        <taxon>Dothideomycetes incertae sedis</taxon>
        <taxon>Botryosphaeriales</taxon>
        <taxon>Botryosphaeriaceae</taxon>
        <taxon>Diplodia</taxon>
    </lineage>
</organism>
<evidence type="ECO:0000313" key="7">
    <source>
        <dbReference type="EMBL" id="OJD32054.1"/>
    </source>
</evidence>
<feature type="compositionally biased region" description="Basic and acidic residues" evidence="4">
    <location>
        <begin position="778"/>
        <end position="798"/>
    </location>
</feature>
<gene>
    <name evidence="7" type="ORF">BKCO1_4200037</name>
</gene>
<accession>A0A1J9QSW7</accession>
<dbReference type="Pfam" id="PF16076">
    <property type="entry name" value="Acyltransf_C"/>
    <property type="match status" value="1"/>
</dbReference>
<keyword evidence="2 7" id="KW-0808">Transferase</keyword>
<keyword evidence="5" id="KW-1133">Transmembrane helix</keyword>
<dbReference type="InterPro" id="IPR032098">
    <property type="entry name" value="Acyltransf_C"/>
</dbReference>
<feature type="region of interest" description="Disordered" evidence="4">
    <location>
        <begin position="447"/>
        <end position="467"/>
    </location>
</feature>
<dbReference type="OrthoDB" id="189226at2759"/>
<proteinExistence type="inferred from homology"/>
<name>A0A1J9QSW7_9PEZI</name>
<feature type="domain" description="Phospholipid/glycerol acyltransferase" evidence="6">
    <location>
        <begin position="135"/>
        <end position="257"/>
    </location>
</feature>
<feature type="compositionally biased region" description="Low complexity" evidence="4">
    <location>
        <begin position="651"/>
        <end position="665"/>
    </location>
</feature>
<dbReference type="STRING" id="236234.A0A1J9QSW7"/>
<evidence type="ECO:0000313" key="8">
    <source>
        <dbReference type="Proteomes" id="UP000183809"/>
    </source>
</evidence>
<dbReference type="GeneID" id="31016154"/>
<feature type="region of interest" description="Disordered" evidence="4">
    <location>
        <begin position="1"/>
        <end position="44"/>
    </location>
</feature>
<feature type="compositionally biased region" description="Polar residues" evidence="4">
    <location>
        <begin position="711"/>
        <end position="721"/>
    </location>
</feature>
<dbReference type="AlphaFoldDB" id="A0A1J9QSW7"/>
<dbReference type="InterPro" id="IPR002123">
    <property type="entry name" value="Plipid/glycerol_acylTrfase"/>
</dbReference>
<feature type="transmembrane region" description="Helical" evidence="5">
    <location>
        <begin position="384"/>
        <end position="404"/>
    </location>
</feature>
<dbReference type="GO" id="GO:0036149">
    <property type="term" value="P:phosphatidylinositol acyl-chain remodeling"/>
    <property type="evidence" value="ECO:0007669"/>
    <property type="project" value="TreeGrafter"/>
</dbReference>
<feature type="region of interest" description="Disordered" evidence="4">
    <location>
        <begin position="491"/>
        <end position="535"/>
    </location>
</feature>
<dbReference type="RefSeq" id="XP_020128314.1">
    <property type="nucleotide sequence ID" value="XM_020275893.1"/>
</dbReference>
<evidence type="ECO:0000256" key="4">
    <source>
        <dbReference type="SAM" id="MobiDB-lite"/>
    </source>
</evidence>
<feature type="compositionally biased region" description="Low complexity" evidence="4">
    <location>
        <begin position="723"/>
        <end position="758"/>
    </location>
</feature>
<feature type="compositionally biased region" description="Low complexity" evidence="4">
    <location>
        <begin position="681"/>
        <end position="690"/>
    </location>
</feature>
<comment type="similarity">
    <text evidence="1">Belongs to the 1-acyl-sn-glycerol-3-phosphate acyltransferase family.</text>
</comment>
<dbReference type="SUPFAM" id="SSF69593">
    <property type="entry name" value="Glycerol-3-phosphate (1)-acyltransferase"/>
    <property type="match status" value="1"/>
</dbReference>
<evidence type="ECO:0000256" key="2">
    <source>
        <dbReference type="ARBA" id="ARBA00022679"/>
    </source>
</evidence>
<evidence type="ECO:0000256" key="3">
    <source>
        <dbReference type="ARBA" id="ARBA00023315"/>
    </source>
</evidence>
<dbReference type="GO" id="GO:0005783">
    <property type="term" value="C:endoplasmic reticulum"/>
    <property type="evidence" value="ECO:0007669"/>
    <property type="project" value="TreeGrafter"/>
</dbReference>
<feature type="compositionally biased region" description="Low complexity" evidence="4">
    <location>
        <begin position="511"/>
        <end position="529"/>
    </location>
</feature>
<keyword evidence="5" id="KW-0812">Transmembrane</keyword>
<dbReference type="CDD" id="cd07990">
    <property type="entry name" value="LPLAT_LCLAT1-like"/>
    <property type="match status" value="1"/>
</dbReference>
<dbReference type="SMART" id="SM00563">
    <property type="entry name" value="PlsC"/>
    <property type="match status" value="1"/>
</dbReference>
<keyword evidence="5" id="KW-0472">Membrane</keyword>
<protein>
    <submittedName>
        <fullName evidence="7">Acyltransferase-domain-containing protein</fullName>
    </submittedName>
</protein>
<sequence>MPTPSSAPSDRRGNQHDLGAGLNLRSPEIDNHPSGPPKHGDFGQAERGVSIASTFLSGILAINAAQFIGLPFKMIDPKFYNEYIAFTKQSFAVLITTMTQWWSPTKVHVSGDASIPSQLSLKPDGSLECRFPERMVLMANHQLYTDWLYLWWIAYTSKMAGHVYIILKESIKNIPLIGWGSQFYNFIFLARNWEKDKPRFQEHLQQLSNPKDPMWLIIFPEGTNLSASTRESSRRWAEKNGIKDMRHQLLPRSTGLKFCLENLKDSTDWLYDCTIAYEGVPTGEYGQDIYTLQSSFFEGRPPKSVNMHWRRFRISSIPLHSDKAFEAWLRNRWKEKDHYLDYYQRTGAFPSTDPWKASSLAEMNKIKPAKSLEAQVKSGSWGEFLAIFAPITAFLTVLFLFYGASVTEMVGTGASDMHARVKQAQREGKLQADGGMPPSLAKKALKNARAADPNYSDAGASGTSAGKPQYGEWDAIRKALAQKNMEGVKSFAPKAPSTADSVSGHRSFSQPTKKAPTTTVPTTPSTHAAAAKKTKAPLKLDTSNEALTALLKRNLGKAQNSTQVAQQTIKLANGQTIRAPANEPAETKKGPVKLANGQTIRAPANEPAEAKKGPVKLANGLSIGGEKKAVPSSPLKLANGLAVGAKGPQQSSTPAPKTTTTTPAKKASDVATPKPLKKKPTPLAKKGPALTSTVLPADKKPQQKTNGGGASSTAKTPSLASGPTKSTASVATPAAPSSAAASKKPAPAAAVKKAPAPAQGQSNAPKPKMPLVVQETSRGPKEKIAPRKLDAVRARKDK</sequence>
<dbReference type="Proteomes" id="UP000183809">
    <property type="component" value="Unassembled WGS sequence"/>
</dbReference>
<feature type="region of interest" description="Disordered" evidence="4">
    <location>
        <begin position="643"/>
        <end position="798"/>
    </location>
</feature>
<evidence type="ECO:0000256" key="5">
    <source>
        <dbReference type="SAM" id="Phobius"/>
    </source>
</evidence>
<evidence type="ECO:0000259" key="6">
    <source>
        <dbReference type="SMART" id="SM00563"/>
    </source>
</evidence>
<keyword evidence="3 7" id="KW-0012">Acyltransferase</keyword>
<dbReference type="PANTHER" id="PTHR10983">
    <property type="entry name" value="1-ACYLGLYCEROL-3-PHOSPHATE ACYLTRANSFERASE-RELATED"/>
    <property type="match status" value="1"/>
</dbReference>
<reference evidence="7 8" key="1">
    <citation type="submission" date="2016-10" db="EMBL/GenBank/DDBJ databases">
        <title>Proteomics and genomics reveal pathogen-plant mechanisms compatible with a hemibiotrophic lifestyle of Diplodia corticola.</title>
        <authorList>
            <person name="Fernandes I."/>
            <person name="De Jonge R."/>
            <person name="Van De Peer Y."/>
            <person name="Devreese B."/>
            <person name="Alves A."/>
            <person name="Esteves A.C."/>
        </authorList>
    </citation>
    <scope>NUCLEOTIDE SEQUENCE [LARGE SCALE GENOMIC DNA]</scope>
    <source>
        <strain evidence="7 8">CBS 112549</strain>
    </source>
</reference>
<comment type="caution">
    <text evidence="7">The sequence shown here is derived from an EMBL/GenBank/DDBJ whole genome shotgun (WGS) entry which is preliminary data.</text>
</comment>
<dbReference type="GO" id="GO:0016746">
    <property type="term" value="F:acyltransferase activity"/>
    <property type="evidence" value="ECO:0007669"/>
    <property type="project" value="UniProtKB-KW"/>
</dbReference>
<evidence type="ECO:0000256" key="1">
    <source>
        <dbReference type="ARBA" id="ARBA00008655"/>
    </source>
</evidence>
<feature type="transmembrane region" description="Helical" evidence="5">
    <location>
        <begin position="51"/>
        <end position="71"/>
    </location>
</feature>
<dbReference type="Pfam" id="PF01553">
    <property type="entry name" value="Acyltransferase"/>
    <property type="match status" value="1"/>
</dbReference>
<feature type="compositionally biased region" description="Polar residues" evidence="4">
    <location>
        <begin position="498"/>
        <end position="510"/>
    </location>
</feature>